<feature type="non-terminal residue" evidence="1">
    <location>
        <position position="1"/>
    </location>
</feature>
<accession>A0A1Y1VIW6</accession>
<dbReference type="AlphaFoldDB" id="A0A1Y1VIW6"/>
<evidence type="ECO:0000313" key="1">
    <source>
        <dbReference type="EMBL" id="ORX57333.1"/>
    </source>
</evidence>
<sequence>DENDSPTSLKIANYFFEVGLTDESLIKQFTKQLNEESMNNRRKLKRLLSNANPEGLIENKEFLQNYKRKENIGSITESLNSLSANNGSSVNSLSLSLYHSDESLENHKVNSKEFINKDLYKPSELTEEKKLNTVNTCSINCEDNIFEKELPPIPQNNKLQDNINIDGNINEIKNEDIPHITKSRSVSRSSFSINSLTKKISSTNTLDSLNLCIDDKEDEKISPETLETNQFPVNEPKAKEISFNNSFSEKGNKKLKSVSSMPLISNSLKKSLSKSVLVHEFDDDAPLAYVSI</sequence>
<protein>
    <submittedName>
        <fullName evidence="1">Uncharacterized protein</fullName>
    </submittedName>
</protein>
<organism evidence="1 2">
    <name type="scientific">Piromyces finnis</name>
    <dbReference type="NCBI Taxonomy" id="1754191"/>
    <lineage>
        <taxon>Eukaryota</taxon>
        <taxon>Fungi</taxon>
        <taxon>Fungi incertae sedis</taxon>
        <taxon>Chytridiomycota</taxon>
        <taxon>Chytridiomycota incertae sedis</taxon>
        <taxon>Neocallimastigomycetes</taxon>
        <taxon>Neocallimastigales</taxon>
        <taxon>Neocallimastigaceae</taxon>
        <taxon>Piromyces</taxon>
    </lineage>
</organism>
<reference evidence="1 2" key="2">
    <citation type="submission" date="2016-08" db="EMBL/GenBank/DDBJ databases">
        <title>Pervasive Adenine N6-methylation of Active Genes in Fungi.</title>
        <authorList>
            <consortium name="DOE Joint Genome Institute"/>
            <person name="Mondo S.J."/>
            <person name="Dannebaum R.O."/>
            <person name="Kuo R.C."/>
            <person name="Labutti K."/>
            <person name="Haridas S."/>
            <person name="Kuo A."/>
            <person name="Salamov A."/>
            <person name="Ahrendt S.R."/>
            <person name="Lipzen A."/>
            <person name="Sullivan W."/>
            <person name="Andreopoulos W.B."/>
            <person name="Clum A."/>
            <person name="Lindquist E."/>
            <person name="Daum C."/>
            <person name="Ramamoorthy G.K."/>
            <person name="Gryganskyi A."/>
            <person name="Culley D."/>
            <person name="Magnuson J.K."/>
            <person name="James T.Y."/>
            <person name="O'Malley M.A."/>
            <person name="Stajich J.E."/>
            <person name="Spatafora J.W."/>
            <person name="Visel A."/>
            <person name="Grigoriev I.V."/>
        </authorList>
    </citation>
    <scope>NUCLEOTIDE SEQUENCE [LARGE SCALE GENOMIC DNA]</scope>
    <source>
        <strain evidence="2">finn</strain>
    </source>
</reference>
<name>A0A1Y1VIW6_9FUNG</name>
<dbReference type="Proteomes" id="UP000193719">
    <property type="component" value="Unassembled WGS sequence"/>
</dbReference>
<comment type="caution">
    <text evidence="1">The sequence shown here is derived from an EMBL/GenBank/DDBJ whole genome shotgun (WGS) entry which is preliminary data.</text>
</comment>
<dbReference type="EMBL" id="MCFH01000006">
    <property type="protein sequence ID" value="ORX57333.1"/>
    <property type="molecule type" value="Genomic_DNA"/>
</dbReference>
<dbReference type="OrthoDB" id="10455504at2759"/>
<reference evidence="1 2" key="1">
    <citation type="submission" date="2016-08" db="EMBL/GenBank/DDBJ databases">
        <title>Genomes of anaerobic fungi encode conserved fungal cellulosomes for biomass hydrolysis.</title>
        <authorList>
            <consortium name="DOE Joint Genome Institute"/>
            <person name="Haitjema C.H."/>
            <person name="Gilmore S.P."/>
            <person name="Henske J.K."/>
            <person name="Solomon K.V."/>
            <person name="De Groot R."/>
            <person name="Kuo A."/>
            <person name="Mondo S.J."/>
            <person name="Salamov A.A."/>
            <person name="Labutti K."/>
            <person name="Zhao Z."/>
            <person name="Chiniquy J."/>
            <person name="Barry K."/>
            <person name="Brewer H.M."/>
            <person name="Purvine S.O."/>
            <person name="Wright A.T."/>
            <person name="Boxma B."/>
            <person name="Van Alen T."/>
            <person name="Hackstein J.H."/>
            <person name="Baker S.E."/>
            <person name="Grigoriev I.V."/>
            <person name="O'Malley M.A."/>
        </authorList>
    </citation>
    <scope>NUCLEOTIDE SEQUENCE [LARGE SCALE GENOMIC DNA]</scope>
    <source>
        <strain evidence="2">finn</strain>
    </source>
</reference>
<evidence type="ECO:0000313" key="2">
    <source>
        <dbReference type="Proteomes" id="UP000193719"/>
    </source>
</evidence>
<keyword evidence="2" id="KW-1185">Reference proteome</keyword>
<gene>
    <name evidence="1" type="ORF">BCR36DRAFT_256719</name>
</gene>
<feature type="non-terminal residue" evidence="1">
    <location>
        <position position="292"/>
    </location>
</feature>
<proteinExistence type="predicted"/>